<dbReference type="InterPro" id="IPR011611">
    <property type="entry name" value="PfkB_dom"/>
</dbReference>
<evidence type="ECO:0000259" key="6">
    <source>
        <dbReference type="Pfam" id="PF00294"/>
    </source>
</evidence>
<dbReference type="InterPro" id="IPR029056">
    <property type="entry name" value="Ribokinase-like"/>
</dbReference>
<evidence type="ECO:0000313" key="7">
    <source>
        <dbReference type="EMBL" id="MDM8146256.1"/>
    </source>
</evidence>
<feature type="domain" description="Carbohydrate kinase PfkB" evidence="6">
    <location>
        <begin position="2"/>
        <end position="292"/>
    </location>
</feature>
<dbReference type="EC" id="2.7.1.-" evidence="7"/>
<evidence type="ECO:0000256" key="2">
    <source>
        <dbReference type="ARBA" id="ARBA00022679"/>
    </source>
</evidence>
<dbReference type="Pfam" id="PF00294">
    <property type="entry name" value="PfkB"/>
    <property type="match status" value="1"/>
</dbReference>
<reference evidence="8" key="2">
    <citation type="submission" date="2023-07" db="EMBL/GenBank/DDBJ databases">
        <title>Identification and characterization of horizontal gene transfer across gut microbiota members of farm animals based on homology search.</title>
        <authorList>
            <person name="Schwarzerova J."/>
            <person name="Nykrynova M."/>
            <person name="Jureckova K."/>
            <person name="Cejkova D."/>
            <person name="Rychlik I."/>
        </authorList>
    </citation>
    <scope>NUCLEOTIDE SEQUENCE [LARGE SCALE GENOMIC DNA]</scope>
    <source>
        <strain evidence="8">ET4</strain>
    </source>
</reference>
<reference evidence="7 8" key="1">
    <citation type="submission" date="2023-06" db="EMBL/GenBank/DDBJ databases">
        <authorList>
            <person name="Zeman M."/>
            <person name="Kubasova T."/>
            <person name="Jahodarova E."/>
            <person name="Nykrynova M."/>
            <person name="Rychlik I."/>
        </authorList>
    </citation>
    <scope>NUCLEOTIDE SEQUENCE [LARGE SCALE GENOMIC DNA]</scope>
    <source>
        <strain evidence="7 8">ET4</strain>
    </source>
</reference>
<evidence type="ECO:0000313" key="8">
    <source>
        <dbReference type="Proteomes" id="UP001228403"/>
    </source>
</evidence>
<dbReference type="SUPFAM" id="SSF53613">
    <property type="entry name" value="Ribokinase-like"/>
    <property type="match status" value="1"/>
</dbReference>
<dbReference type="PANTHER" id="PTHR43085">
    <property type="entry name" value="HEXOKINASE FAMILY MEMBER"/>
    <property type="match status" value="1"/>
</dbReference>
<accession>A0ABT7U8R1</accession>
<comment type="similarity">
    <text evidence="1">Belongs to the carbohydrate kinase PfkB family.</text>
</comment>
<keyword evidence="3" id="KW-0547">Nucleotide-binding</keyword>
<dbReference type="InterPro" id="IPR002173">
    <property type="entry name" value="Carboh/pur_kinase_PfkB_CS"/>
</dbReference>
<dbReference type="Gene3D" id="3.40.1190.20">
    <property type="match status" value="1"/>
</dbReference>
<keyword evidence="5" id="KW-0067">ATP-binding</keyword>
<gene>
    <name evidence="7" type="ORF">QUW02_10050</name>
</gene>
<evidence type="ECO:0000256" key="1">
    <source>
        <dbReference type="ARBA" id="ARBA00010688"/>
    </source>
</evidence>
<dbReference type="CDD" id="cd01167">
    <property type="entry name" value="bac_FRK"/>
    <property type="match status" value="1"/>
</dbReference>
<keyword evidence="8" id="KW-1185">Reference proteome</keyword>
<dbReference type="PROSITE" id="PS00584">
    <property type="entry name" value="PFKB_KINASES_2"/>
    <property type="match status" value="1"/>
</dbReference>
<keyword evidence="4 7" id="KW-0418">Kinase</keyword>
<dbReference type="InterPro" id="IPR050306">
    <property type="entry name" value="PfkB_Carbo_kinase"/>
</dbReference>
<dbReference type="EMBL" id="JAUDCF010000026">
    <property type="protein sequence ID" value="MDM8146256.1"/>
    <property type="molecule type" value="Genomic_DNA"/>
</dbReference>
<dbReference type="Proteomes" id="UP001228403">
    <property type="component" value="Unassembled WGS sequence"/>
</dbReference>
<dbReference type="GO" id="GO:0016301">
    <property type="term" value="F:kinase activity"/>
    <property type="evidence" value="ECO:0007669"/>
    <property type="project" value="UniProtKB-KW"/>
</dbReference>
<evidence type="ECO:0000256" key="3">
    <source>
        <dbReference type="ARBA" id="ARBA00022741"/>
    </source>
</evidence>
<organism evidence="7 8">
    <name type="scientific">Bacteroides eggerthii</name>
    <dbReference type="NCBI Taxonomy" id="28111"/>
    <lineage>
        <taxon>Bacteria</taxon>
        <taxon>Pseudomonadati</taxon>
        <taxon>Bacteroidota</taxon>
        <taxon>Bacteroidia</taxon>
        <taxon>Bacteroidales</taxon>
        <taxon>Bacteroidaceae</taxon>
        <taxon>Bacteroides</taxon>
    </lineage>
</organism>
<sequence>MRKVICTGETILDILFKNNQPIAAVPGGSSFNCIISLGRAGVPAYFLGETGEDAVGAQIAAFLKENHVHTDYFTTRKDVRTAVSLAYLNENNDAQYVFYKEVPKPNDHFCLPDFQAQDILVLGSYNAICPTLRGQVKRILQGVVDAQGLVYYDINFRKTHRHELESLTPSIQENCGMADIVRGSADDFEIMYGIREAEKIYQEKIAPFCPVFICTNADKELKVCLPGKVYSFPISPINTVSTIGAGDNFNAGFVYGLMRYGIQKEELLQLDEKMWQKLINCGLYFAANVCQSIHNSIDPNLDLSCL</sequence>
<keyword evidence="2 7" id="KW-0808">Transferase</keyword>
<proteinExistence type="inferred from homology"/>
<comment type="caution">
    <text evidence="7">The sequence shown here is derived from an EMBL/GenBank/DDBJ whole genome shotgun (WGS) entry which is preliminary data.</text>
</comment>
<evidence type="ECO:0000256" key="4">
    <source>
        <dbReference type="ARBA" id="ARBA00022777"/>
    </source>
</evidence>
<protein>
    <submittedName>
        <fullName evidence="7">Carbohydrate kinase</fullName>
        <ecNumber evidence="7">2.7.1.-</ecNumber>
    </submittedName>
</protein>
<evidence type="ECO:0000256" key="5">
    <source>
        <dbReference type="ARBA" id="ARBA00022840"/>
    </source>
</evidence>
<dbReference type="PANTHER" id="PTHR43085:SF1">
    <property type="entry name" value="PSEUDOURIDINE KINASE-RELATED"/>
    <property type="match status" value="1"/>
</dbReference>
<name>A0ABT7U8R1_9BACE</name>